<gene>
    <name evidence="2" type="ORF">ACFFJ2_08610</name>
</gene>
<dbReference type="SUPFAM" id="SSF142433">
    <property type="entry name" value="CinA-like"/>
    <property type="match status" value="1"/>
</dbReference>
<dbReference type="RefSeq" id="WP_261521547.1">
    <property type="nucleotide sequence ID" value="NZ_JAODNW010000019.1"/>
</dbReference>
<organism evidence="2 3">
    <name type="scientific">Chelativorans intermedius</name>
    <dbReference type="NCBI Taxonomy" id="515947"/>
    <lineage>
        <taxon>Bacteria</taxon>
        <taxon>Pseudomonadati</taxon>
        <taxon>Pseudomonadota</taxon>
        <taxon>Alphaproteobacteria</taxon>
        <taxon>Hyphomicrobiales</taxon>
        <taxon>Phyllobacteriaceae</taxon>
        <taxon>Chelativorans</taxon>
    </lineage>
</organism>
<evidence type="ECO:0000313" key="2">
    <source>
        <dbReference type="EMBL" id="MFC0208457.1"/>
    </source>
</evidence>
<feature type="domain" description="CinA C-terminal" evidence="1">
    <location>
        <begin position="5"/>
        <end position="157"/>
    </location>
</feature>
<dbReference type="InterPro" id="IPR036653">
    <property type="entry name" value="CinA-like_C"/>
</dbReference>
<dbReference type="Gene3D" id="3.90.950.20">
    <property type="entry name" value="CinA-like"/>
    <property type="match status" value="1"/>
</dbReference>
<evidence type="ECO:0000313" key="3">
    <source>
        <dbReference type="Proteomes" id="UP001589755"/>
    </source>
</evidence>
<dbReference type="EMBL" id="JBHLXD010000011">
    <property type="protein sequence ID" value="MFC0208457.1"/>
    <property type="molecule type" value="Genomic_DNA"/>
</dbReference>
<dbReference type="InterPro" id="IPR008136">
    <property type="entry name" value="CinA_C"/>
</dbReference>
<dbReference type="Proteomes" id="UP001589755">
    <property type="component" value="Unassembled WGS sequence"/>
</dbReference>
<keyword evidence="3" id="KW-1185">Reference proteome</keyword>
<dbReference type="NCBIfam" id="TIGR00199">
    <property type="entry name" value="PncC_domain"/>
    <property type="match status" value="1"/>
</dbReference>
<sequence>MRDVETLAKEVLEACRARRMMLATAESCTGGMIAAALTDLAGASDVLERGFITYSNEAKMEMLGVAQETLATHGAVSAETAGEMAAGALARSRAAIAVSVTGVAGPGGGTAQKPVGLVWFGLATSDGQVRVERQLFTGPRDAVRRSSVAKALELALEAAYAERP</sequence>
<proteinExistence type="predicted"/>
<evidence type="ECO:0000259" key="1">
    <source>
        <dbReference type="Pfam" id="PF02464"/>
    </source>
</evidence>
<dbReference type="Pfam" id="PF02464">
    <property type="entry name" value="CinA"/>
    <property type="match status" value="1"/>
</dbReference>
<name>A0ABV6D766_9HYPH</name>
<accession>A0ABV6D766</accession>
<protein>
    <submittedName>
        <fullName evidence="2">CinA family protein</fullName>
    </submittedName>
</protein>
<comment type="caution">
    <text evidence="2">The sequence shown here is derived from an EMBL/GenBank/DDBJ whole genome shotgun (WGS) entry which is preliminary data.</text>
</comment>
<reference evidence="2 3" key="1">
    <citation type="submission" date="2024-09" db="EMBL/GenBank/DDBJ databases">
        <authorList>
            <person name="Sun Q."/>
            <person name="Mori K."/>
        </authorList>
    </citation>
    <scope>NUCLEOTIDE SEQUENCE [LARGE SCALE GENOMIC DNA]</scope>
    <source>
        <strain evidence="2 3">CCM 8543</strain>
    </source>
</reference>